<dbReference type="FunFam" id="3.40.50.300:FF:000483">
    <property type="entry name" value="Sensor histidine kinase KdpD"/>
    <property type="match status" value="1"/>
</dbReference>
<dbReference type="InterPro" id="IPR003661">
    <property type="entry name" value="HisK_dim/P_dom"/>
</dbReference>
<dbReference type="CDD" id="cd00075">
    <property type="entry name" value="HATPase"/>
    <property type="match status" value="1"/>
</dbReference>
<evidence type="ECO:0000256" key="12">
    <source>
        <dbReference type="ARBA" id="ARBA00023012"/>
    </source>
</evidence>
<evidence type="ECO:0000256" key="6">
    <source>
        <dbReference type="ARBA" id="ARBA00022679"/>
    </source>
</evidence>
<dbReference type="InterPro" id="IPR036890">
    <property type="entry name" value="HATPase_C_sf"/>
</dbReference>
<dbReference type="InterPro" id="IPR005467">
    <property type="entry name" value="His_kinase_dom"/>
</dbReference>
<dbReference type="Pfam" id="PF00512">
    <property type="entry name" value="HisKA"/>
    <property type="match status" value="1"/>
</dbReference>
<dbReference type="GO" id="GO:0005886">
    <property type="term" value="C:plasma membrane"/>
    <property type="evidence" value="ECO:0007669"/>
    <property type="project" value="UniProtKB-SubCell"/>
</dbReference>
<evidence type="ECO:0000259" key="15">
    <source>
        <dbReference type="PROSITE" id="PS50109"/>
    </source>
</evidence>
<dbReference type="InterPro" id="IPR027417">
    <property type="entry name" value="P-loop_NTPase"/>
</dbReference>
<keyword evidence="8" id="KW-0547">Nucleotide-binding</keyword>
<dbReference type="Gene3D" id="3.40.50.620">
    <property type="entry name" value="HUPs"/>
    <property type="match status" value="1"/>
</dbReference>
<evidence type="ECO:0000256" key="9">
    <source>
        <dbReference type="ARBA" id="ARBA00022777"/>
    </source>
</evidence>
<dbReference type="Pfam" id="PF00582">
    <property type="entry name" value="Usp"/>
    <property type="match status" value="1"/>
</dbReference>
<name>A0A7Y9ZD75_9MICO</name>
<dbReference type="PROSITE" id="PS50109">
    <property type="entry name" value="HIS_KIN"/>
    <property type="match status" value="1"/>
</dbReference>
<sequence>MTVMDDAVPTLGRGRGRLRVYLGAAPGVGKTYAMLDEGHRRAERGADVVVGFVETHGRAATAQQVEGMEVVPRVRRTAAGIEVDELDLAAVIARGPDVALVDELAHTNATGSGNPKRWEDVEALLDAGIDVVTTVNVQHLESLNDVVFDITGVRQRETVPDEVVRAADQIELVDMSPQSLRRRMSHGNIYAPEKIDAALTHFFREGNLTALRELALLWLADRVDASLDTYRTEHQIDAAWKTRERVVVALGGGQEGEALVRRGIRIVQRASGGQLFAVHVARTDGLVAGGAGDLARQRRLVEEAGGTYHVIAGDDVASAILDFAAGVNASQIVVGESTRPRLLAAFSTSVTRAIIRGSDDVDVLVVTHYGSDTDAARRKREAKLSGLRQRWGWVIAVVGNLALAWVLTVSGGDELPFALMSFLVMTLLVAFVGGLGPALVSAALAAALSNVFFTEPRLTFKMSHPEQAVAVVLLFVVAVAASRVVATASKRSRDAGIARTEADLVTTASLDVLAGADRLQALLLRLREAFDLQGLVILDAQGNLIAADPPDVSATGTTVVALDDGAQVVIDGPPLGPRSLRVIAAIAAQASALAERTRMAQERRVARVERERGAVRDAVLAAVSHDLRTPLAAIKASASALRSSQLTVTAEDARELFASIEDGADRLQALVDNLLDMSRIDAGIVSPRAAPTWVMDLLVSAVSGVEPERVELDVPASLGTVMIDGGLVERVVANLVENATRYSPPDIPVRVSAARVGGDLVITVVDRGPGVDAGDRQRIFDSFQRLGDAPAGLGVGLGLAVARGLARSLGGEVSAEETPGGGLTMVVRVPEAESP</sequence>
<dbReference type="EMBL" id="JACBZO010000001">
    <property type="protein sequence ID" value="NYI42710.1"/>
    <property type="molecule type" value="Genomic_DNA"/>
</dbReference>
<dbReference type="InterPro" id="IPR036097">
    <property type="entry name" value="HisK_dim/P_sf"/>
</dbReference>
<dbReference type="InterPro" id="IPR038318">
    <property type="entry name" value="KdpD_sf"/>
</dbReference>
<keyword evidence="17" id="KW-1185">Reference proteome</keyword>
<accession>A0A7Y9ZD75</accession>
<gene>
    <name evidence="16" type="ORF">BKA03_002829</name>
</gene>
<feature type="domain" description="Histidine kinase" evidence="15">
    <location>
        <begin position="622"/>
        <end position="833"/>
    </location>
</feature>
<dbReference type="AlphaFoldDB" id="A0A7Y9ZD75"/>
<evidence type="ECO:0000256" key="10">
    <source>
        <dbReference type="ARBA" id="ARBA00022840"/>
    </source>
</evidence>
<dbReference type="Gene3D" id="3.40.50.300">
    <property type="entry name" value="P-loop containing nucleotide triphosphate hydrolases"/>
    <property type="match status" value="1"/>
</dbReference>
<dbReference type="GO" id="GO:0000155">
    <property type="term" value="F:phosphorelay sensor kinase activity"/>
    <property type="evidence" value="ECO:0007669"/>
    <property type="project" value="InterPro"/>
</dbReference>
<dbReference type="RefSeq" id="WP_238579419.1">
    <property type="nucleotide sequence ID" value="NZ_BBRC01000006.1"/>
</dbReference>
<evidence type="ECO:0000256" key="4">
    <source>
        <dbReference type="ARBA" id="ARBA00012438"/>
    </source>
</evidence>
<feature type="transmembrane region" description="Helical" evidence="14">
    <location>
        <begin position="468"/>
        <end position="486"/>
    </location>
</feature>
<dbReference type="InterPro" id="IPR025201">
    <property type="entry name" value="KdpD_TM"/>
</dbReference>
<dbReference type="Pfam" id="PF02702">
    <property type="entry name" value="KdpD"/>
    <property type="match status" value="1"/>
</dbReference>
<comment type="catalytic activity">
    <reaction evidence="1">
        <text>ATP + protein L-histidine = ADP + protein N-phospho-L-histidine.</text>
        <dbReference type="EC" id="2.7.13.3"/>
    </reaction>
</comment>
<evidence type="ECO:0000313" key="16">
    <source>
        <dbReference type="EMBL" id="NYI42710.1"/>
    </source>
</evidence>
<dbReference type="Proteomes" id="UP000547973">
    <property type="component" value="Unassembled WGS sequence"/>
</dbReference>
<keyword evidence="9 16" id="KW-0418">Kinase</keyword>
<dbReference type="InterPro" id="IPR006016">
    <property type="entry name" value="UspA"/>
</dbReference>
<dbReference type="InterPro" id="IPR014729">
    <property type="entry name" value="Rossmann-like_a/b/a_fold"/>
</dbReference>
<evidence type="ECO:0000256" key="11">
    <source>
        <dbReference type="ARBA" id="ARBA00022989"/>
    </source>
</evidence>
<evidence type="ECO:0000313" key="17">
    <source>
        <dbReference type="Proteomes" id="UP000547973"/>
    </source>
</evidence>
<dbReference type="GO" id="GO:0005737">
    <property type="term" value="C:cytoplasm"/>
    <property type="evidence" value="ECO:0007669"/>
    <property type="project" value="UniProtKB-ARBA"/>
</dbReference>
<evidence type="ECO:0000256" key="3">
    <source>
        <dbReference type="ARBA" id="ARBA00004236"/>
    </source>
</evidence>
<evidence type="ECO:0000256" key="14">
    <source>
        <dbReference type="SAM" id="Phobius"/>
    </source>
</evidence>
<dbReference type="PANTHER" id="PTHR45569:SF1">
    <property type="entry name" value="SENSOR PROTEIN KDPD"/>
    <property type="match status" value="1"/>
</dbReference>
<dbReference type="Pfam" id="PF13493">
    <property type="entry name" value="DUF4118"/>
    <property type="match status" value="1"/>
</dbReference>
<feature type="transmembrane region" description="Helical" evidence="14">
    <location>
        <begin position="391"/>
        <end position="410"/>
    </location>
</feature>
<dbReference type="CDD" id="cd00082">
    <property type="entry name" value="HisKA"/>
    <property type="match status" value="1"/>
</dbReference>
<dbReference type="PANTHER" id="PTHR45569">
    <property type="entry name" value="SENSOR PROTEIN KDPD"/>
    <property type="match status" value="1"/>
</dbReference>
<dbReference type="GO" id="GO:0005524">
    <property type="term" value="F:ATP binding"/>
    <property type="evidence" value="ECO:0007669"/>
    <property type="project" value="UniProtKB-KW"/>
</dbReference>
<dbReference type="InterPro" id="IPR004358">
    <property type="entry name" value="Sig_transdc_His_kin-like_C"/>
</dbReference>
<dbReference type="Gene3D" id="3.30.565.10">
    <property type="entry name" value="Histidine kinase-like ATPase, C-terminal domain"/>
    <property type="match status" value="1"/>
</dbReference>
<dbReference type="Gene3D" id="1.10.287.130">
    <property type="match status" value="1"/>
</dbReference>
<dbReference type="PRINTS" id="PR00344">
    <property type="entry name" value="BCTRLSENSOR"/>
</dbReference>
<evidence type="ECO:0000256" key="1">
    <source>
        <dbReference type="ARBA" id="ARBA00000085"/>
    </source>
</evidence>
<evidence type="ECO:0000256" key="13">
    <source>
        <dbReference type="ARBA" id="ARBA00023136"/>
    </source>
</evidence>
<dbReference type="SMART" id="SM00388">
    <property type="entry name" value="HisKA"/>
    <property type="match status" value="1"/>
</dbReference>
<protein>
    <recommendedName>
        <fullName evidence="4">histidine kinase</fullName>
        <ecNumber evidence="4">2.7.13.3</ecNumber>
    </recommendedName>
</protein>
<keyword evidence="13 14" id="KW-0472">Membrane</keyword>
<keyword evidence="10" id="KW-0067">ATP-binding</keyword>
<dbReference type="SUPFAM" id="SSF47384">
    <property type="entry name" value="Homodimeric domain of signal transducing histidine kinase"/>
    <property type="match status" value="1"/>
</dbReference>
<comment type="caution">
    <text evidence="16">The sequence shown here is derived from an EMBL/GenBank/DDBJ whole genome shotgun (WGS) entry which is preliminary data.</text>
</comment>
<feature type="transmembrane region" description="Helical" evidence="14">
    <location>
        <begin position="422"/>
        <end position="448"/>
    </location>
</feature>
<evidence type="ECO:0000256" key="8">
    <source>
        <dbReference type="ARBA" id="ARBA00022741"/>
    </source>
</evidence>
<dbReference type="InterPro" id="IPR003852">
    <property type="entry name" value="Sig_transdc_His_kinase_KdpD_N"/>
</dbReference>
<keyword evidence="6 16" id="KW-0808">Transferase</keyword>
<dbReference type="SUPFAM" id="SSF55874">
    <property type="entry name" value="ATPase domain of HSP90 chaperone/DNA topoisomerase II/histidine kinase"/>
    <property type="match status" value="1"/>
</dbReference>
<comment type="subcellular location">
    <subcellularLocation>
        <location evidence="3">Cell membrane</location>
    </subcellularLocation>
    <subcellularLocation>
        <location evidence="2">Membrane</location>
        <topology evidence="2">Multi-pass membrane protein</topology>
    </subcellularLocation>
</comment>
<dbReference type="SMART" id="SM00387">
    <property type="entry name" value="HATPase_c"/>
    <property type="match status" value="1"/>
</dbReference>
<proteinExistence type="predicted"/>
<evidence type="ECO:0000256" key="2">
    <source>
        <dbReference type="ARBA" id="ARBA00004141"/>
    </source>
</evidence>
<dbReference type="InterPro" id="IPR003594">
    <property type="entry name" value="HATPase_dom"/>
</dbReference>
<dbReference type="EC" id="2.7.13.3" evidence="4"/>
<dbReference type="InterPro" id="IPR052023">
    <property type="entry name" value="Histidine_kinase_KdpD"/>
</dbReference>
<keyword evidence="7 14" id="KW-0812">Transmembrane</keyword>
<organism evidence="16 17">
    <name type="scientific">Demequina lutea</name>
    <dbReference type="NCBI Taxonomy" id="431489"/>
    <lineage>
        <taxon>Bacteria</taxon>
        <taxon>Bacillati</taxon>
        <taxon>Actinomycetota</taxon>
        <taxon>Actinomycetes</taxon>
        <taxon>Micrococcales</taxon>
        <taxon>Demequinaceae</taxon>
        <taxon>Demequina</taxon>
    </lineage>
</organism>
<evidence type="ECO:0000256" key="5">
    <source>
        <dbReference type="ARBA" id="ARBA00022553"/>
    </source>
</evidence>
<dbReference type="Pfam" id="PF02518">
    <property type="entry name" value="HATPase_c"/>
    <property type="match status" value="1"/>
</dbReference>
<keyword evidence="11 14" id="KW-1133">Transmembrane helix</keyword>
<keyword evidence="5" id="KW-0597">Phosphoprotein</keyword>
<dbReference type="SUPFAM" id="SSF52402">
    <property type="entry name" value="Adenine nucleotide alpha hydrolases-like"/>
    <property type="match status" value="1"/>
</dbReference>
<keyword evidence="12" id="KW-0902">Two-component regulatory system</keyword>
<dbReference type="Gene3D" id="1.20.120.620">
    <property type="entry name" value="Backbone structure of the membrane domain of e. Coli histidine kinase receptor kdpd"/>
    <property type="match status" value="1"/>
</dbReference>
<evidence type="ECO:0000256" key="7">
    <source>
        <dbReference type="ARBA" id="ARBA00022692"/>
    </source>
</evidence>
<reference evidence="16 17" key="1">
    <citation type="submission" date="2020-07" db="EMBL/GenBank/DDBJ databases">
        <title>Sequencing the genomes of 1000 actinobacteria strains.</title>
        <authorList>
            <person name="Klenk H.-P."/>
        </authorList>
    </citation>
    <scope>NUCLEOTIDE SEQUENCE [LARGE SCALE GENOMIC DNA]</scope>
    <source>
        <strain evidence="16 17">DSM 19970</strain>
    </source>
</reference>